<protein>
    <recommendedName>
        <fullName evidence="3">Alcohol acetyltransferase</fullName>
    </recommendedName>
</protein>
<dbReference type="EMBL" id="CP089276">
    <property type="protein sequence ID" value="USP76828.1"/>
    <property type="molecule type" value="Genomic_DNA"/>
</dbReference>
<dbReference type="Gene3D" id="3.30.559.10">
    <property type="entry name" value="Chloramphenicol acetyltransferase-like domain"/>
    <property type="match status" value="1"/>
</dbReference>
<keyword evidence="2" id="KW-1185">Reference proteome</keyword>
<dbReference type="GO" id="GO:0008080">
    <property type="term" value="F:N-acetyltransferase activity"/>
    <property type="evidence" value="ECO:0007669"/>
    <property type="project" value="TreeGrafter"/>
</dbReference>
<proteinExistence type="predicted"/>
<dbReference type="InterPro" id="IPR023213">
    <property type="entry name" value="CAT-like_dom_sf"/>
</dbReference>
<dbReference type="PANTHER" id="PTHR28037">
    <property type="entry name" value="ALCOHOL O-ACETYLTRANSFERASE 1-RELATED"/>
    <property type="match status" value="1"/>
</dbReference>
<dbReference type="Pfam" id="PF07247">
    <property type="entry name" value="AATase"/>
    <property type="match status" value="1"/>
</dbReference>
<name>A0A9Q8Z9P1_CURCL</name>
<dbReference type="Proteomes" id="UP001056012">
    <property type="component" value="Chromosome 3"/>
</dbReference>
<sequence length="470" mass="51150">MDVEQLPKLRSLGRSEQLSAVSHAIGFFHNVGVSAHYSMPTTTAHYGLQTTIYAALANLIHRHAILSAIPVNEDLPDAYWVRLPSIDLASCVTFLTRSQSFDKSKDDQELDKILQEQHNTNFKSNYGSLPFWRVVILRDTETGLDFTASFIFHHSIGDGATGLIFHKFFRGALDAATSSNESLANISTLVQSSSNVQLLPTLEELHPLPLNENPVDFRNKGLEEWTAAPIQLPCHTHYRSLYLSSASSSKFAQRCKQNSLTVTSGLQAILAHSLFDVLPQNVSALTGIIPINLRPWLNLHKGAADNAMGSFIDAIKVQTQRSHFEPNDNNPIQGLPAAHHASQAITHYLTGNPSPSGEPYTSVAFFKAIPDVAAAFKSMLGTNRDAAFEVSNLGRFGDEAAEAADSQWRVGRMTFSRSAVAFGAALNTSVVSGGDGALTIGFSWQEGVVDDALVEAVVGGFKKYFDSESF</sequence>
<dbReference type="OrthoDB" id="2150604at2759"/>
<accession>A0A9Q8Z9P1</accession>
<evidence type="ECO:0000313" key="1">
    <source>
        <dbReference type="EMBL" id="USP76828.1"/>
    </source>
</evidence>
<dbReference type="InterPro" id="IPR010828">
    <property type="entry name" value="Atf2/Sli1-like"/>
</dbReference>
<evidence type="ECO:0008006" key="3">
    <source>
        <dbReference type="Google" id="ProtNLM"/>
    </source>
</evidence>
<dbReference type="PANTHER" id="PTHR28037:SF1">
    <property type="entry name" value="ALCOHOL O-ACETYLTRANSFERASE 1-RELATED"/>
    <property type="match status" value="1"/>
</dbReference>
<evidence type="ECO:0000313" key="2">
    <source>
        <dbReference type="Proteomes" id="UP001056012"/>
    </source>
</evidence>
<dbReference type="InterPro" id="IPR052058">
    <property type="entry name" value="Alcohol_O-acetyltransferase"/>
</dbReference>
<gene>
    <name evidence="1" type="ORF">yc1106_04102</name>
</gene>
<dbReference type="AlphaFoldDB" id="A0A9Q8Z9P1"/>
<dbReference type="SUPFAM" id="SSF52777">
    <property type="entry name" value="CoA-dependent acyltransferases"/>
    <property type="match status" value="1"/>
</dbReference>
<reference evidence="1" key="1">
    <citation type="submission" date="2021-12" db="EMBL/GenBank/DDBJ databases">
        <title>Curvularia clavata genome.</title>
        <authorList>
            <person name="Cao Y."/>
        </authorList>
    </citation>
    <scope>NUCLEOTIDE SEQUENCE</scope>
    <source>
        <strain evidence="1">Yc1106</strain>
    </source>
</reference>
<dbReference type="VEuPathDB" id="FungiDB:yc1106_04102"/>
<organism evidence="1 2">
    <name type="scientific">Curvularia clavata</name>
    <dbReference type="NCBI Taxonomy" id="95742"/>
    <lineage>
        <taxon>Eukaryota</taxon>
        <taxon>Fungi</taxon>
        <taxon>Dikarya</taxon>
        <taxon>Ascomycota</taxon>
        <taxon>Pezizomycotina</taxon>
        <taxon>Dothideomycetes</taxon>
        <taxon>Pleosporomycetidae</taxon>
        <taxon>Pleosporales</taxon>
        <taxon>Pleosporineae</taxon>
        <taxon>Pleosporaceae</taxon>
        <taxon>Curvularia</taxon>
    </lineage>
</organism>